<dbReference type="Proteomes" id="UP001626550">
    <property type="component" value="Unassembled WGS sequence"/>
</dbReference>
<evidence type="ECO:0000313" key="2">
    <source>
        <dbReference type="Proteomes" id="UP001626550"/>
    </source>
</evidence>
<sequence>MSSLGSYSVLESLIAENSSLGHNWTQSIDSDSRLAELEPKSPGNDSPKMLRQLLTGADHNRVRNSSDLLSQMCHSEPSNSPRSSTSSPIMPKQTAQLMQDLKDLSSSFGIPVQDLVKVVCNTHERPSRPRSETVMNLRKEQNENQESLLAQLVIKSEDYDQPHCKMKASADDNVYQRKQSITHHLWPLTSTIKIEEGTLSQTHFHIYKILIELQKYLSSIHSGITSELILNVVTENTAKLQKLGHQGKLLRFLQRVWPPLFVLHATKTSFQFLFTPIGPSPMDSELGAGMPSLGFAQSLADFIHTGSALGLTPNVFEALFQIVLTQGNCTLRELFDFTLCVLPHLHNAL</sequence>
<accession>A0ABD2Q0Q1</accession>
<feature type="non-terminal residue" evidence="1">
    <location>
        <position position="349"/>
    </location>
</feature>
<dbReference type="EMBL" id="JBJKFK010001393">
    <property type="protein sequence ID" value="KAL3313215.1"/>
    <property type="molecule type" value="Genomic_DNA"/>
</dbReference>
<dbReference type="AlphaFoldDB" id="A0ABD2Q0Q1"/>
<comment type="caution">
    <text evidence="1">The sequence shown here is derived from an EMBL/GenBank/DDBJ whole genome shotgun (WGS) entry which is preliminary data.</text>
</comment>
<organism evidence="1 2">
    <name type="scientific">Cichlidogyrus casuarinus</name>
    <dbReference type="NCBI Taxonomy" id="1844966"/>
    <lineage>
        <taxon>Eukaryota</taxon>
        <taxon>Metazoa</taxon>
        <taxon>Spiralia</taxon>
        <taxon>Lophotrochozoa</taxon>
        <taxon>Platyhelminthes</taxon>
        <taxon>Monogenea</taxon>
        <taxon>Monopisthocotylea</taxon>
        <taxon>Dactylogyridea</taxon>
        <taxon>Ancyrocephalidae</taxon>
        <taxon>Cichlidogyrus</taxon>
    </lineage>
</organism>
<keyword evidence="2" id="KW-1185">Reference proteome</keyword>
<evidence type="ECO:0000313" key="1">
    <source>
        <dbReference type="EMBL" id="KAL3313215.1"/>
    </source>
</evidence>
<protein>
    <submittedName>
        <fullName evidence="1">Uncharacterized protein</fullName>
    </submittedName>
</protein>
<gene>
    <name evidence="1" type="ORF">Ciccas_008188</name>
</gene>
<proteinExistence type="predicted"/>
<reference evidence="1 2" key="1">
    <citation type="submission" date="2024-11" db="EMBL/GenBank/DDBJ databases">
        <title>Adaptive evolution of stress response genes in parasites aligns with host niche diversity.</title>
        <authorList>
            <person name="Hahn C."/>
            <person name="Resl P."/>
        </authorList>
    </citation>
    <scope>NUCLEOTIDE SEQUENCE [LARGE SCALE GENOMIC DNA]</scope>
    <source>
        <strain evidence="1">EGGRZ-B1_66</strain>
        <tissue evidence="1">Body</tissue>
    </source>
</reference>
<name>A0ABD2Q0Q1_9PLAT</name>